<organism evidence="2 3">
    <name type="scientific">Duganella zoogloeoides</name>
    <dbReference type="NCBI Taxonomy" id="75659"/>
    <lineage>
        <taxon>Bacteria</taxon>
        <taxon>Pseudomonadati</taxon>
        <taxon>Pseudomonadota</taxon>
        <taxon>Betaproteobacteria</taxon>
        <taxon>Burkholderiales</taxon>
        <taxon>Oxalobacteraceae</taxon>
        <taxon>Telluria group</taxon>
        <taxon>Duganella</taxon>
    </lineage>
</organism>
<protein>
    <submittedName>
        <fullName evidence="2">Uncharacterized protein</fullName>
    </submittedName>
</protein>
<evidence type="ECO:0000313" key="2">
    <source>
        <dbReference type="EMBL" id="WQH05976.1"/>
    </source>
</evidence>
<dbReference type="RefSeq" id="WP_019921927.1">
    <property type="nucleotide sequence ID" value="NZ_CP140152.1"/>
</dbReference>
<proteinExistence type="predicted"/>
<keyword evidence="3" id="KW-1185">Reference proteome</keyword>
<feature type="compositionally biased region" description="Acidic residues" evidence="1">
    <location>
        <begin position="20"/>
        <end position="31"/>
    </location>
</feature>
<name>A0ABZ0Y267_9BURK</name>
<evidence type="ECO:0000256" key="1">
    <source>
        <dbReference type="SAM" id="MobiDB-lite"/>
    </source>
</evidence>
<sequence length="69" mass="7662">MSELATSSNPLNAKYPEIITETETDEREESTEEQKLVYESGAPRGTSIIKKVTVSKIKIRTTTPYLGTV</sequence>
<gene>
    <name evidence="2" type="ORF">SR858_06475</name>
</gene>
<dbReference type="GeneID" id="43163660"/>
<accession>A0ABZ0Y267</accession>
<evidence type="ECO:0000313" key="3">
    <source>
        <dbReference type="Proteomes" id="UP001326110"/>
    </source>
</evidence>
<dbReference type="Proteomes" id="UP001326110">
    <property type="component" value="Chromosome"/>
</dbReference>
<feature type="compositionally biased region" description="Polar residues" evidence="1">
    <location>
        <begin position="1"/>
        <end position="11"/>
    </location>
</feature>
<reference evidence="2 3" key="1">
    <citation type="submission" date="2023-11" db="EMBL/GenBank/DDBJ databases">
        <title>MicrobeMod: A computational toolkit for identifying prokaryotic methylation and restriction-modification with nanopore sequencing.</title>
        <authorList>
            <person name="Crits-Christoph A."/>
            <person name="Kang S.C."/>
            <person name="Lee H."/>
            <person name="Ostrov N."/>
        </authorList>
    </citation>
    <scope>NUCLEOTIDE SEQUENCE [LARGE SCALE GENOMIC DNA]</scope>
    <source>
        <strain evidence="2 3">ATCC 25935</strain>
    </source>
</reference>
<feature type="region of interest" description="Disordered" evidence="1">
    <location>
        <begin position="1"/>
        <end position="36"/>
    </location>
</feature>
<dbReference type="EMBL" id="CP140152">
    <property type="protein sequence ID" value="WQH05976.1"/>
    <property type="molecule type" value="Genomic_DNA"/>
</dbReference>